<gene>
    <name evidence="1" type="ORF">ACG0Z6_12060</name>
</gene>
<organism evidence="1 2">
    <name type="scientific">Roseateles rivi</name>
    <dbReference type="NCBI Taxonomy" id="3299028"/>
    <lineage>
        <taxon>Bacteria</taxon>
        <taxon>Pseudomonadati</taxon>
        <taxon>Pseudomonadota</taxon>
        <taxon>Betaproteobacteria</taxon>
        <taxon>Burkholderiales</taxon>
        <taxon>Sphaerotilaceae</taxon>
        <taxon>Roseateles</taxon>
    </lineage>
</organism>
<reference evidence="1 2" key="1">
    <citation type="submission" date="2024-08" db="EMBL/GenBank/DDBJ databases">
        <authorList>
            <person name="Lu H."/>
        </authorList>
    </citation>
    <scope>NUCLEOTIDE SEQUENCE [LARGE SCALE GENOMIC DNA]</scope>
    <source>
        <strain evidence="1 2">BYS180W</strain>
    </source>
</reference>
<proteinExistence type="predicted"/>
<evidence type="ECO:0000313" key="1">
    <source>
        <dbReference type="EMBL" id="MFG6448966.1"/>
    </source>
</evidence>
<dbReference type="RefSeq" id="WP_394461707.1">
    <property type="nucleotide sequence ID" value="NZ_JBIGHZ010000004.1"/>
</dbReference>
<dbReference type="Proteomes" id="UP001606099">
    <property type="component" value="Unassembled WGS sequence"/>
</dbReference>
<name>A0ABW7FXC7_9BURK</name>
<sequence length="84" mass="8876">MRLIVQSQSTGRFLCPGLLDGQPTWVRSLAEAGGGVVSDPERALQLVQDWADLDDEPVIVNLDALGTADEEAPPGVLVSDLPGH</sequence>
<accession>A0ABW7FXC7</accession>
<protein>
    <recommendedName>
        <fullName evidence="3">DUF2849 domain-containing protein</fullName>
    </recommendedName>
</protein>
<evidence type="ECO:0008006" key="3">
    <source>
        <dbReference type="Google" id="ProtNLM"/>
    </source>
</evidence>
<evidence type="ECO:0000313" key="2">
    <source>
        <dbReference type="Proteomes" id="UP001606099"/>
    </source>
</evidence>
<dbReference type="EMBL" id="JBIGHZ010000004">
    <property type="protein sequence ID" value="MFG6448966.1"/>
    <property type="molecule type" value="Genomic_DNA"/>
</dbReference>
<keyword evidence="2" id="KW-1185">Reference proteome</keyword>
<comment type="caution">
    <text evidence="1">The sequence shown here is derived from an EMBL/GenBank/DDBJ whole genome shotgun (WGS) entry which is preliminary data.</text>
</comment>